<feature type="transmembrane region" description="Helical" evidence="1">
    <location>
        <begin position="49"/>
        <end position="70"/>
    </location>
</feature>
<dbReference type="Proteomes" id="UP000233425">
    <property type="component" value="Unassembled WGS sequence"/>
</dbReference>
<feature type="transmembrane region" description="Helical" evidence="1">
    <location>
        <begin position="82"/>
        <end position="107"/>
    </location>
</feature>
<comment type="caution">
    <text evidence="2">The sequence shown here is derived from an EMBL/GenBank/DDBJ whole genome shotgun (WGS) entry which is preliminary data.</text>
</comment>
<name>A0A2N0UU96_9FIRM</name>
<dbReference type="Pfam" id="PF11391">
    <property type="entry name" value="DUF2798"/>
    <property type="match status" value="2"/>
</dbReference>
<dbReference type="AlphaFoldDB" id="A0A2N0UU96"/>
<feature type="transmembrane region" description="Helical" evidence="1">
    <location>
        <begin position="127"/>
        <end position="146"/>
    </location>
</feature>
<keyword evidence="3" id="KW-1185">Reference proteome</keyword>
<keyword evidence="1" id="KW-0812">Transmembrane</keyword>
<dbReference type="InterPro" id="IPR021529">
    <property type="entry name" value="DUF2798"/>
</dbReference>
<proteinExistence type="predicted"/>
<keyword evidence="1" id="KW-0472">Membrane</keyword>
<evidence type="ECO:0000313" key="2">
    <source>
        <dbReference type="EMBL" id="PKD30543.1"/>
    </source>
</evidence>
<sequence length="160" mass="18221">MPKTKFQEVIFTIIMVFFMVYAMICYNTALNIGEMKNEVFLSAFKELSFMGPIAFILDFFIIGHIAKKLAFKIVNPAKDNPFFLVLAISAISVVFMCPLMSLAATLIFKNAGVEVISVWLETTALNFPMALCWQLFFAGPIVRFIFRHIFRRSLTADNTH</sequence>
<accession>A0A2N0UU96</accession>
<evidence type="ECO:0008006" key="4">
    <source>
        <dbReference type="Google" id="ProtNLM"/>
    </source>
</evidence>
<protein>
    <recommendedName>
        <fullName evidence="4">DUF2798 domain-containing protein</fullName>
    </recommendedName>
</protein>
<keyword evidence="1" id="KW-1133">Transmembrane helix</keyword>
<reference evidence="2" key="1">
    <citation type="journal article" date="2018" name="Environ. Microbiol.">
        <title>Sporulation capability and amylosome conservation among diverse human colonic and rumen isolates of the keystone starch-degrader Ruminococcus bromii.</title>
        <authorList>
            <person name="Mukhopadhya I."/>
            <person name="Morais S."/>
            <person name="Laverde-Gomez J."/>
            <person name="Sheridan P.O."/>
            <person name="Walker A.W."/>
            <person name="Kelly W."/>
            <person name="Klieve A.V."/>
            <person name="Ouwerkerk D."/>
            <person name="Duncan S.H."/>
            <person name="Louis P."/>
            <person name="Koropatkin N."/>
            <person name="Cockburn D."/>
            <person name="Kibler R."/>
            <person name="Cooper P.J."/>
            <person name="Sandoval C."/>
            <person name="Crost E."/>
            <person name="Juge N."/>
            <person name="Bayer E.A."/>
            <person name="Flint H.J."/>
        </authorList>
    </citation>
    <scope>NUCLEOTIDE SEQUENCE [LARGE SCALE GENOMIC DNA]</scope>
    <source>
        <strain evidence="2">ATCC 27255</strain>
    </source>
</reference>
<organism evidence="2 3">
    <name type="scientific">Ruminococcus bromii</name>
    <dbReference type="NCBI Taxonomy" id="40518"/>
    <lineage>
        <taxon>Bacteria</taxon>
        <taxon>Bacillati</taxon>
        <taxon>Bacillota</taxon>
        <taxon>Clostridia</taxon>
        <taxon>Eubacteriales</taxon>
        <taxon>Oscillospiraceae</taxon>
        <taxon>Ruminococcus</taxon>
    </lineage>
</organism>
<dbReference type="RefSeq" id="WP_101029010.1">
    <property type="nucleotide sequence ID" value="NZ_CABMMZ010000046.1"/>
</dbReference>
<dbReference type="EMBL" id="NNSR01000046">
    <property type="protein sequence ID" value="PKD30543.1"/>
    <property type="molecule type" value="Genomic_DNA"/>
</dbReference>
<gene>
    <name evidence="2" type="ORF">RBATCC27255_00989</name>
</gene>
<feature type="transmembrane region" description="Helical" evidence="1">
    <location>
        <begin position="9"/>
        <end position="29"/>
    </location>
</feature>
<evidence type="ECO:0000256" key="1">
    <source>
        <dbReference type="SAM" id="Phobius"/>
    </source>
</evidence>
<evidence type="ECO:0000313" key="3">
    <source>
        <dbReference type="Proteomes" id="UP000233425"/>
    </source>
</evidence>